<gene>
    <name evidence="2" type="ORF">SDC9_172726</name>
</gene>
<organism evidence="2">
    <name type="scientific">bioreactor metagenome</name>
    <dbReference type="NCBI Taxonomy" id="1076179"/>
    <lineage>
        <taxon>unclassified sequences</taxon>
        <taxon>metagenomes</taxon>
        <taxon>ecological metagenomes</taxon>
    </lineage>
</organism>
<proteinExistence type="predicted"/>
<evidence type="ECO:0000256" key="1">
    <source>
        <dbReference type="SAM" id="Phobius"/>
    </source>
</evidence>
<comment type="caution">
    <text evidence="2">The sequence shown here is derived from an EMBL/GenBank/DDBJ whole genome shotgun (WGS) entry which is preliminary data.</text>
</comment>
<dbReference type="AlphaFoldDB" id="A0A645GEJ3"/>
<keyword evidence="1" id="KW-0812">Transmembrane</keyword>
<keyword evidence="1" id="KW-0472">Membrane</keyword>
<feature type="transmembrane region" description="Helical" evidence="1">
    <location>
        <begin position="18"/>
        <end position="36"/>
    </location>
</feature>
<sequence>MRNFVPVASTMMHLSEQGITIIVTPIVFVLTAPLSVNE</sequence>
<evidence type="ECO:0000313" key="2">
    <source>
        <dbReference type="EMBL" id="MPN25318.1"/>
    </source>
</evidence>
<dbReference type="EMBL" id="VSSQ01074452">
    <property type="protein sequence ID" value="MPN25318.1"/>
    <property type="molecule type" value="Genomic_DNA"/>
</dbReference>
<accession>A0A645GEJ3</accession>
<protein>
    <submittedName>
        <fullName evidence="2">Uncharacterized protein</fullName>
    </submittedName>
</protein>
<keyword evidence="1" id="KW-1133">Transmembrane helix</keyword>
<reference evidence="2" key="1">
    <citation type="submission" date="2019-08" db="EMBL/GenBank/DDBJ databases">
        <authorList>
            <person name="Kucharzyk K."/>
            <person name="Murdoch R.W."/>
            <person name="Higgins S."/>
            <person name="Loffler F."/>
        </authorList>
    </citation>
    <scope>NUCLEOTIDE SEQUENCE</scope>
</reference>
<name>A0A645GEJ3_9ZZZZ</name>